<dbReference type="InterPro" id="IPR040170">
    <property type="entry name" value="Cytosol_ACT"/>
</dbReference>
<accession>A0ABT6DSU3</accession>
<dbReference type="Gene3D" id="3.10.129.10">
    <property type="entry name" value="Hotdog Thioesterase"/>
    <property type="match status" value="1"/>
</dbReference>
<comment type="caution">
    <text evidence="6">The sequence shown here is derived from an EMBL/GenBank/DDBJ whole genome shotgun (WGS) entry which is preliminary data.</text>
</comment>
<sequence length="165" mass="18001">MAAPKNAKSVASSQVIMTQLVLPSHTNALGSVFGGTIMSWIDIAAAIAAQRHSNKEVVTASIDRLDFVAPVYKGWVVNLHASVNFTSRTSMEVGVRVDAENPKTGEMFHTASAYTTFVALGSNGKPADVPELILETEDDKRRFSEAKERRANRLRNRPRSNDSKT</sequence>
<evidence type="ECO:0000256" key="3">
    <source>
        <dbReference type="PROSITE-ProRule" id="PRU01106"/>
    </source>
</evidence>
<organism evidence="6 7">
    <name type="scientific">Bdellovibrio svalbardensis</name>
    <dbReference type="NCBI Taxonomy" id="2972972"/>
    <lineage>
        <taxon>Bacteria</taxon>
        <taxon>Pseudomonadati</taxon>
        <taxon>Bdellovibrionota</taxon>
        <taxon>Bdellovibrionia</taxon>
        <taxon>Bdellovibrionales</taxon>
        <taxon>Pseudobdellovibrionaceae</taxon>
        <taxon>Bdellovibrio</taxon>
    </lineage>
</organism>
<dbReference type="CDD" id="cd03442">
    <property type="entry name" value="BFIT_BACH"/>
    <property type="match status" value="1"/>
</dbReference>
<dbReference type="PROSITE" id="PS51770">
    <property type="entry name" value="HOTDOG_ACOT"/>
    <property type="match status" value="1"/>
</dbReference>
<evidence type="ECO:0000256" key="2">
    <source>
        <dbReference type="ARBA" id="ARBA00022801"/>
    </source>
</evidence>
<gene>
    <name evidence="6" type="ORF">NWE73_17710</name>
</gene>
<evidence type="ECO:0000256" key="4">
    <source>
        <dbReference type="SAM" id="MobiDB-lite"/>
    </source>
</evidence>
<keyword evidence="7" id="KW-1185">Reference proteome</keyword>
<protein>
    <submittedName>
        <fullName evidence="6">Acyl-CoA thioesterase</fullName>
    </submittedName>
</protein>
<proteinExistence type="inferred from homology"/>
<reference evidence="6" key="1">
    <citation type="submission" date="2022-08" db="EMBL/GenBank/DDBJ databases">
        <title>Novel Bdellovibrio Species Isolated from Svalbard: Designation Bdellovibrio svalbardensis.</title>
        <authorList>
            <person name="Mitchell R.J."/>
            <person name="Choi S.Y."/>
        </authorList>
    </citation>
    <scope>NUCLEOTIDE SEQUENCE</scope>
    <source>
        <strain evidence="6">PAP01</strain>
    </source>
</reference>
<dbReference type="Pfam" id="PF03061">
    <property type="entry name" value="4HBT"/>
    <property type="match status" value="1"/>
</dbReference>
<dbReference type="Proteomes" id="UP001152321">
    <property type="component" value="Unassembled WGS sequence"/>
</dbReference>
<dbReference type="InterPro" id="IPR029069">
    <property type="entry name" value="HotDog_dom_sf"/>
</dbReference>
<dbReference type="InterPro" id="IPR033120">
    <property type="entry name" value="HOTDOG_ACOT"/>
</dbReference>
<dbReference type="EMBL" id="JANRMI010000007">
    <property type="protein sequence ID" value="MDG0818223.1"/>
    <property type="molecule type" value="Genomic_DNA"/>
</dbReference>
<dbReference type="InterPro" id="IPR006683">
    <property type="entry name" value="Thioestr_dom"/>
</dbReference>
<dbReference type="SUPFAM" id="SSF54637">
    <property type="entry name" value="Thioesterase/thiol ester dehydrase-isomerase"/>
    <property type="match status" value="1"/>
</dbReference>
<feature type="compositionally biased region" description="Basic and acidic residues" evidence="4">
    <location>
        <begin position="140"/>
        <end position="151"/>
    </location>
</feature>
<name>A0ABT6DSU3_9BACT</name>
<keyword evidence="2 3" id="KW-0378">Hydrolase</keyword>
<evidence type="ECO:0000313" key="6">
    <source>
        <dbReference type="EMBL" id="MDG0818223.1"/>
    </source>
</evidence>
<evidence type="ECO:0000256" key="1">
    <source>
        <dbReference type="ARBA" id="ARBA00010458"/>
    </source>
</evidence>
<feature type="region of interest" description="Disordered" evidence="4">
    <location>
        <begin position="140"/>
        <end position="165"/>
    </location>
</feature>
<dbReference type="PANTHER" id="PTHR11049">
    <property type="entry name" value="ACYL COENZYME A THIOESTER HYDROLASE"/>
    <property type="match status" value="1"/>
</dbReference>
<evidence type="ECO:0000313" key="7">
    <source>
        <dbReference type="Proteomes" id="UP001152321"/>
    </source>
</evidence>
<evidence type="ECO:0000259" key="5">
    <source>
        <dbReference type="PROSITE" id="PS51770"/>
    </source>
</evidence>
<comment type="similarity">
    <text evidence="1">Belongs to the acyl coenzyme A hydrolase family.</text>
</comment>
<feature type="domain" description="HotDog ACOT-type" evidence="5">
    <location>
        <begin position="11"/>
        <end position="123"/>
    </location>
</feature>
<dbReference type="RefSeq" id="WP_277579699.1">
    <property type="nucleotide sequence ID" value="NZ_JANRMI010000007.1"/>
</dbReference>